<evidence type="ECO:0000313" key="1">
    <source>
        <dbReference type="EMBL" id="KPM46962.1"/>
    </source>
</evidence>
<gene>
    <name evidence="1" type="ORF">AFM12_17170</name>
</gene>
<dbReference type="InterPro" id="IPR005152">
    <property type="entry name" value="Lipase_secreted"/>
</dbReference>
<accession>A0A0P7BIL2</accession>
<dbReference type="Gene3D" id="1.10.260.160">
    <property type="match status" value="1"/>
</dbReference>
<protein>
    <recommendedName>
        <fullName evidence="3">Phospholipase</fullName>
    </recommendedName>
</protein>
<dbReference type="GO" id="GO:0016042">
    <property type="term" value="P:lipid catabolic process"/>
    <property type="evidence" value="ECO:0007669"/>
    <property type="project" value="InterPro"/>
</dbReference>
<dbReference type="OrthoDB" id="9798122at2"/>
<name>A0A0P7BIL2_9BACT</name>
<dbReference type="PATRIC" id="fig|1605367.3.peg.868"/>
<evidence type="ECO:0000313" key="2">
    <source>
        <dbReference type="Proteomes" id="UP000050454"/>
    </source>
</evidence>
<dbReference type="Gene3D" id="3.40.50.1820">
    <property type="entry name" value="alpha/beta hydrolase"/>
    <property type="match status" value="1"/>
</dbReference>
<keyword evidence="2" id="KW-1185">Reference proteome</keyword>
<dbReference type="EMBL" id="LGTQ01000013">
    <property type="protein sequence ID" value="KPM46962.1"/>
    <property type="molecule type" value="Genomic_DNA"/>
</dbReference>
<dbReference type="AlphaFoldDB" id="A0A0P7BIL2"/>
<sequence>MMHKFRPFILLSLSWFFLISCEDKNIENQENVFLQESSLEAAYSLEEWKNFLTSSFGQNADQVLIFAQSGIEQYKITYLTEDLYGQQVLASGAVVVPTDISGAIALASIQHGTLFNEQDAPSYFNPGSESLMGSFFASTGILIGMPDYVGYGASKDSDHPYEHRQGLAKANADFIQAVREFMREKNLEWNNKLMLAGYSEGGYATMATHKYLQENLSNELPVTISICGAGAYDKTGSFDLLINEPSSGDIGHNRSYLWVLDTYNKAYNLNLNYSDIFKEPWASAIKAQGYITQIDTSLNAILTEQFINDYNNGLLTDLIDALADNDVDDWKANAQIRLYHGDADQYVPYSNSVSAEQKMKLKGSNIQLFTEEGGTHGSTIGSYIFGVLELFTVNKG</sequence>
<proteinExistence type="predicted"/>
<dbReference type="SUPFAM" id="SSF53474">
    <property type="entry name" value="alpha/beta-Hydrolases"/>
    <property type="match status" value="1"/>
</dbReference>
<comment type="caution">
    <text evidence="1">The sequence shown here is derived from an EMBL/GenBank/DDBJ whole genome shotgun (WGS) entry which is preliminary data.</text>
</comment>
<dbReference type="GO" id="GO:0004806">
    <property type="term" value="F:triacylglycerol lipase activity"/>
    <property type="evidence" value="ECO:0007669"/>
    <property type="project" value="InterPro"/>
</dbReference>
<dbReference type="Proteomes" id="UP000050454">
    <property type="component" value="Unassembled WGS sequence"/>
</dbReference>
<reference evidence="1 2" key="1">
    <citation type="submission" date="2015-07" db="EMBL/GenBank/DDBJ databases">
        <title>The draft genome sequence of Leadbetterella sp. JN14-9.</title>
        <authorList>
            <person name="Liu Y."/>
            <person name="Du J."/>
            <person name="Shao Z."/>
        </authorList>
    </citation>
    <scope>NUCLEOTIDE SEQUENCE [LARGE SCALE GENOMIC DNA]</scope>
    <source>
        <strain evidence="1 2">JN14-9</strain>
    </source>
</reference>
<dbReference type="RefSeq" id="WP_131458441.1">
    <property type="nucleotide sequence ID" value="NZ_JXSZ01000013.1"/>
</dbReference>
<dbReference type="Pfam" id="PF03583">
    <property type="entry name" value="LIP"/>
    <property type="match status" value="1"/>
</dbReference>
<dbReference type="PANTHER" id="PTHR34853:SF1">
    <property type="entry name" value="LIPASE 5"/>
    <property type="match status" value="1"/>
</dbReference>
<organism evidence="1 2">
    <name type="scientific">Jiulongibacter sediminis</name>
    <dbReference type="NCBI Taxonomy" id="1605367"/>
    <lineage>
        <taxon>Bacteria</taxon>
        <taxon>Pseudomonadati</taxon>
        <taxon>Bacteroidota</taxon>
        <taxon>Cytophagia</taxon>
        <taxon>Cytophagales</taxon>
        <taxon>Leadbetterellaceae</taxon>
        <taxon>Jiulongibacter</taxon>
    </lineage>
</organism>
<evidence type="ECO:0008006" key="3">
    <source>
        <dbReference type="Google" id="ProtNLM"/>
    </source>
</evidence>
<dbReference type="STRING" id="1605367.AFM12_17170"/>
<dbReference type="InterPro" id="IPR029058">
    <property type="entry name" value="AB_hydrolase_fold"/>
</dbReference>
<dbReference type="PANTHER" id="PTHR34853">
    <property type="match status" value="1"/>
</dbReference>
<dbReference type="PROSITE" id="PS51257">
    <property type="entry name" value="PROKAR_LIPOPROTEIN"/>
    <property type="match status" value="1"/>
</dbReference>